<accession>A0A1Y5T016</accession>
<dbReference type="EMBL" id="FWFW01000008">
    <property type="protein sequence ID" value="SLN52665.1"/>
    <property type="molecule type" value="Genomic_DNA"/>
</dbReference>
<organism evidence="1 2">
    <name type="scientific">Pacificibacter marinus</name>
    <dbReference type="NCBI Taxonomy" id="658057"/>
    <lineage>
        <taxon>Bacteria</taxon>
        <taxon>Pseudomonadati</taxon>
        <taxon>Pseudomonadota</taxon>
        <taxon>Alphaproteobacteria</taxon>
        <taxon>Rhodobacterales</taxon>
        <taxon>Roseobacteraceae</taxon>
        <taxon>Pacificibacter</taxon>
    </lineage>
</organism>
<gene>
    <name evidence="1" type="ORF">PAM7971_02671</name>
</gene>
<evidence type="ECO:0000313" key="2">
    <source>
        <dbReference type="Proteomes" id="UP000193307"/>
    </source>
</evidence>
<name>A0A1Y5T016_9RHOB</name>
<keyword evidence="2" id="KW-1185">Reference proteome</keyword>
<dbReference type="Proteomes" id="UP000193307">
    <property type="component" value="Unassembled WGS sequence"/>
</dbReference>
<proteinExistence type="predicted"/>
<evidence type="ECO:0000313" key="1">
    <source>
        <dbReference type="EMBL" id="SLN52665.1"/>
    </source>
</evidence>
<protein>
    <submittedName>
        <fullName evidence="1">Uncharacterized protein</fullName>
    </submittedName>
</protein>
<reference evidence="1 2" key="1">
    <citation type="submission" date="2017-03" db="EMBL/GenBank/DDBJ databases">
        <authorList>
            <person name="Afonso C.L."/>
            <person name="Miller P.J."/>
            <person name="Scott M.A."/>
            <person name="Spackman E."/>
            <person name="Goraichik I."/>
            <person name="Dimitrov K.M."/>
            <person name="Suarez D.L."/>
            <person name="Swayne D.E."/>
        </authorList>
    </citation>
    <scope>NUCLEOTIDE SEQUENCE [LARGE SCALE GENOMIC DNA]</scope>
    <source>
        <strain evidence="1 2">CECT 7971</strain>
    </source>
</reference>
<dbReference type="AlphaFoldDB" id="A0A1Y5T016"/>
<sequence>MRQISYFFYNGYARIKYLRSIKVLCWDLPSIGNYI</sequence>